<dbReference type="Gene3D" id="3.40.50.12580">
    <property type="match status" value="1"/>
</dbReference>
<dbReference type="SUPFAM" id="SSF53756">
    <property type="entry name" value="UDP-Glycosyltransferase/glycogen phosphorylase"/>
    <property type="match status" value="1"/>
</dbReference>
<evidence type="ECO:0008006" key="3">
    <source>
        <dbReference type="Google" id="ProtNLM"/>
    </source>
</evidence>
<protein>
    <recommendedName>
        <fullName evidence="3">Translation initiation factor 2</fullName>
    </recommendedName>
</protein>
<dbReference type="InterPro" id="IPR043148">
    <property type="entry name" value="TagF_C"/>
</dbReference>
<proteinExistence type="predicted"/>
<dbReference type="eggNOG" id="COG0707">
    <property type="taxonomic scope" value="Bacteria"/>
</dbReference>
<accession>G8WWV4</accession>
<organism evidence="1 2">
    <name type="scientific">Streptantibioticus cattleyicolor (strain ATCC 35852 / DSM 46488 / JCM 4925 / NBRC 14057 / NRRL 8057)</name>
    <name type="common">Streptomyces cattleya</name>
    <dbReference type="NCBI Taxonomy" id="1003195"/>
    <lineage>
        <taxon>Bacteria</taxon>
        <taxon>Bacillati</taxon>
        <taxon>Actinomycetota</taxon>
        <taxon>Actinomycetes</taxon>
        <taxon>Kitasatosporales</taxon>
        <taxon>Streptomycetaceae</taxon>
        <taxon>Streptantibioticus</taxon>
    </lineage>
</organism>
<dbReference type="PATRIC" id="fig|1003195.29.peg.3094"/>
<dbReference type="EMBL" id="CP003219">
    <property type="protein sequence ID" value="AEW95468.1"/>
    <property type="molecule type" value="Genomic_DNA"/>
</dbReference>
<dbReference type="Proteomes" id="UP000007842">
    <property type="component" value="Chromosome"/>
</dbReference>
<dbReference type="HOGENOM" id="CLU_033988_0_0_11"/>
<reference evidence="2" key="1">
    <citation type="submission" date="2011-12" db="EMBL/GenBank/DDBJ databases">
        <title>Complete genome sequence of Streptomyces cattleya strain DSM 46488.</title>
        <authorList>
            <person name="Ou H.-Y."/>
            <person name="Li P."/>
            <person name="Zhao C."/>
            <person name="O'Hagan D."/>
            <person name="Deng Z."/>
        </authorList>
    </citation>
    <scope>NUCLEOTIDE SEQUENCE [LARGE SCALE GENOMIC DNA]</scope>
    <source>
        <strain evidence="2">ATCC 35852 / DSM 46488 / JCM 4925 / NBRC 14057 / NRRL 8057</strain>
    </source>
</reference>
<evidence type="ECO:0000313" key="1">
    <source>
        <dbReference type="EMBL" id="AEW95468.1"/>
    </source>
</evidence>
<gene>
    <name evidence="1" type="ordered locus">SCATT_30970</name>
</gene>
<name>G8WWV4_STREN</name>
<dbReference type="AlphaFoldDB" id="G8WWV4"/>
<dbReference type="STRING" id="1003195.SCATT_30970"/>
<dbReference type="KEGG" id="scy:SCATT_30970"/>
<sequence>MFAGDDRVTRVFTLVPGSDFGIDALAAIERVGARTVPWEEACRRSYDLIVAASPKGELRLLRGRRVLLPHGAGFNKTVRGEGSDDSASGLDPAFLVRDGEVLAALYALAHPSQVDRLAAVSPRAAEHAVVVGDPTLERILASRSRREAYRAALGTGARKLIVMTSTWGPESLLRRRPELPAELAARLPYDSYQLALVAHPNERNRTSPFDLVEQLAPALDAGMVLAGAYEEWGAVLIAADAVITDHGSTALYAAALDRPLIGACDGGAELIPGSPMGEVLAHCPGLDDPGGVEGAIAAHRPGAVRALAKAAFAEQGRALDRLREELYALLGLEPPDGPATVRLLPDPRPPVRAPAAFAVRTRVGDHTVRVERFPAHTGASGQHLAVEYDAADERHAQSAGLLYRRAGQAPVRPYSATWTADGWIAHVLDQYPGCRTAGVVMSPSWCLVRDRRGPLLSLRVGPCREDGLLLRTDPAAVLSGVHAWPAAHRDLPAEVTCVIGDRSYPVRVEPATAGEATAAL</sequence>
<evidence type="ECO:0000313" key="2">
    <source>
        <dbReference type="Proteomes" id="UP000007842"/>
    </source>
</evidence>
<dbReference type="RefSeq" id="WP_014628095.1">
    <property type="nucleotide sequence ID" value="NC_016111.1"/>
</dbReference>
<keyword evidence="2" id="KW-1185">Reference proteome</keyword>